<feature type="domain" description="Major facilitator superfamily (MFS) profile" evidence="7">
    <location>
        <begin position="33"/>
        <end position="516"/>
    </location>
</feature>
<evidence type="ECO:0000256" key="5">
    <source>
        <dbReference type="SAM" id="MobiDB-lite"/>
    </source>
</evidence>
<name>A0A8E2DJ16_9APHY</name>
<keyword evidence="9" id="KW-1185">Reference proteome</keyword>
<organism evidence="8 9">
    <name type="scientific">Obba rivulosa</name>
    <dbReference type="NCBI Taxonomy" id="1052685"/>
    <lineage>
        <taxon>Eukaryota</taxon>
        <taxon>Fungi</taxon>
        <taxon>Dikarya</taxon>
        <taxon>Basidiomycota</taxon>
        <taxon>Agaricomycotina</taxon>
        <taxon>Agaricomycetes</taxon>
        <taxon>Polyporales</taxon>
        <taxon>Gelatoporiaceae</taxon>
        <taxon>Obba</taxon>
    </lineage>
</organism>
<evidence type="ECO:0000256" key="6">
    <source>
        <dbReference type="SAM" id="Phobius"/>
    </source>
</evidence>
<feature type="transmembrane region" description="Helical" evidence="6">
    <location>
        <begin position="155"/>
        <end position="173"/>
    </location>
</feature>
<dbReference type="PANTHER" id="PTHR23501">
    <property type="entry name" value="MAJOR FACILITATOR SUPERFAMILY"/>
    <property type="match status" value="1"/>
</dbReference>
<accession>A0A8E2DJ16</accession>
<feature type="transmembrane region" description="Helical" evidence="6">
    <location>
        <begin position="359"/>
        <end position="376"/>
    </location>
</feature>
<evidence type="ECO:0000256" key="2">
    <source>
        <dbReference type="ARBA" id="ARBA00022692"/>
    </source>
</evidence>
<keyword evidence="3 6" id="KW-1133">Transmembrane helix</keyword>
<feature type="transmembrane region" description="Helical" evidence="6">
    <location>
        <begin position="30"/>
        <end position="55"/>
    </location>
</feature>
<comment type="subcellular location">
    <subcellularLocation>
        <location evidence="1">Membrane</location>
        <topology evidence="1">Multi-pass membrane protein</topology>
    </subcellularLocation>
</comment>
<dbReference type="PANTHER" id="PTHR23501:SF102">
    <property type="entry name" value="DRUG TRANSPORTER, PUTATIVE (AFU_ORTHOLOGUE AFUA_3G08530)-RELATED"/>
    <property type="match status" value="1"/>
</dbReference>
<dbReference type="InterPro" id="IPR036259">
    <property type="entry name" value="MFS_trans_sf"/>
</dbReference>
<reference evidence="8 9" key="1">
    <citation type="submission" date="2016-07" db="EMBL/GenBank/DDBJ databases">
        <title>Draft genome of the white-rot fungus Obba rivulosa 3A-2.</title>
        <authorList>
            <consortium name="DOE Joint Genome Institute"/>
            <person name="Miettinen O."/>
            <person name="Riley R."/>
            <person name="Acob R."/>
            <person name="Barry K."/>
            <person name="Cullen D."/>
            <person name="De Vries R."/>
            <person name="Hainaut M."/>
            <person name="Hatakka A."/>
            <person name="Henrissat B."/>
            <person name="Hilden K."/>
            <person name="Kuo R."/>
            <person name="Labutti K."/>
            <person name="Lipzen A."/>
            <person name="Makela M.R."/>
            <person name="Sandor L."/>
            <person name="Spatafora J.W."/>
            <person name="Grigoriev I.V."/>
            <person name="Hibbett D.S."/>
        </authorList>
    </citation>
    <scope>NUCLEOTIDE SEQUENCE [LARGE SCALE GENOMIC DNA]</scope>
    <source>
        <strain evidence="8 9">3A-2</strain>
    </source>
</reference>
<keyword evidence="4 6" id="KW-0472">Membrane</keyword>
<dbReference type="PROSITE" id="PS50850">
    <property type="entry name" value="MFS"/>
    <property type="match status" value="1"/>
</dbReference>
<dbReference type="AlphaFoldDB" id="A0A8E2DJ16"/>
<evidence type="ECO:0000256" key="3">
    <source>
        <dbReference type="ARBA" id="ARBA00022989"/>
    </source>
</evidence>
<dbReference type="GO" id="GO:0022857">
    <property type="term" value="F:transmembrane transporter activity"/>
    <property type="evidence" value="ECO:0007669"/>
    <property type="project" value="InterPro"/>
</dbReference>
<feature type="transmembrane region" description="Helical" evidence="6">
    <location>
        <begin position="221"/>
        <end position="242"/>
    </location>
</feature>
<keyword evidence="2 6" id="KW-0812">Transmembrane</keyword>
<evidence type="ECO:0000313" key="9">
    <source>
        <dbReference type="Proteomes" id="UP000250043"/>
    </source>
</evidence>
<feature type="transmembrane region" description="Helical" evidence="6">
    <location>
        <begin position="292"/>
        <end position="312"/>
    </location>
</feature>
<feature type="transmembrane region" description="Helical" evidence="6">
    <location>
        <begin position="122"/>
        <end position="143"/>
    </location>
</feature>
<feature type="transmembrane region" description="Helical" evidence="6">
    <location>
        <begin position="420"/>
        <end position="442"/>
    </location>
</feature>
<dbReference type="GO" id="GO:0005886">
    <property type="term" value="C:plasma membrane"/>
    <property type="evidence" value="ECO:0007669"/>
    <property type="project" value="TreeGrafter"/>
</dbReference>
<feature type="transmembrane region" description="Helical" evidence="6">
    <location>
        <begin position="332"/>
        <end position="352"/>
    </location>
</feature>
<feature type="compositionally biased region" description="Basic and acidic residues" evidence="5">
    <location>
        <begin position="527"/>
        <end position="539"/>
    </location>
</feature>
<dbReference type="InterPro" id="IPR005829">
    <property type="entry name" value="Sugar_transporter_CS"/>
</dbReference>
<feature type="transmembrane region" description="Helical" evidence="6">
    <location>
        <begin position="185"/>
        <end position="209"/>
    </location>
</feature>
<dbReference type="OrthoDB" id="3437016at2759"/>
<evidence type="ECO:0000256" key="4">
    <source>
        <dbReference type="ARBA" id="ARBA00023136"/>
    </source>
</evidence>
<feature type="region of interest" description="Disordered" evidence="5">
    <location>
        <begin position="527"/>
        <end position="553"/>
    </location>
</feature>
<evidence type="ECO:0000313" key="8">
    <source>
        <dbReference type="EMBL" id="OCH88842.1"/>
    </source>
</evidence>
<feature type="transmembrane region" description="Helical" evidence="6">
    <location>
        <begin position="97"/>
        <end position="116"/>
    </location>
</feature>
<dbReference type="EMBL" id="KV722442">
    <property type="protein sequence ID" value="OCH88842.1"/>
    <property type="molecule type" value="Genomic_DNA"/>
</dbReference>
<dbReference type="InterPro" id="IPR020846">
    <property type="entry name" value="MFS_dom"/>
</dbReference>
<dbReference type="Gene3D" id="1.20.1250.20">
    <property type="entry name" value="MFS general substrate transporter like domains"/>
    <property type="match status" value="1"/>
</dbReference>
<evidence type="ECO:0000259" key="7">
    <source>
        <dbReference type="PROSITE" id="PS50850"/>
    </source>
</evidence>
<feature type="transmembrane region" description="Helical" evidence="6">
    <location>
        <begin position="67"/>
        <end position="85"/>
    </location>
</feature>
<dbReference type="SUPFAM" id="SSF103473">
    <property type="entry name" value="MFS general substrate transporter"/>
    <property type="match status" value="1"/>
</dbReference>
<sequence length="553" mass="59175">MAEGNPSVVEVVDVLPDSPKSAPTRKDMRFCMVLLSLLIALFIAILESGAIGTALPTIVEDLHGAQFLWVPNAYTLTSTALLPLSGGLAEIFGRRPVMLTTLLLFITGSAIGGAAQSMDMLIVGRAIQGSGAGGIYALTQIILSDMVTLQERGAYSGLFGLTWAIAGGIAPIVGGGLAKHTRWRWLFYLNVPIAGLSFFLVFAFLKLPVPPGTLQEKSRKIDFLGNAIVIGSTCACVIGLTWGGVVFPWSSARVLVPLVIGIIGVVLFVVYETLWCAHPIVPLALVANRTSLSGYIQIFLCSFILVNLLYYLPVYYQACLGASPTASGVDLFGFAFTSAPIAMLTGVSVGITKRYRLQIWVGWAITIVGLGLISMIRENTSRATSIGFQVVIGTGVGFIYSTVYFPVLAPLPVQLNAHALAFYTFFRALSQVWGITIGGTVLQNGLAHMLPASFAQVNNGDGLAYSLIPDIHSLPQPLKDEVRAAFAHSLRTLWIVLVAIAGLGLMASLLMKGLSLHAQRDERWAIKDDPLKQSEDGPSRPELQMPESSAEKP</sequence>
<dbReference type="Pfam" id="PF07690">
    <property type="entry name" value="MFS_1"/>
    <property type="match status" value="1"/>
</dbReference>
<feature type="transmembrane region" description="Helical" evidence="6">
    <location>
        <begin position="492"/>
        <end position="511"/>
    </location>
</feature>
<dbReference type="InterPro" id="IPR011701">
    <property type="entry name" value="MFS"/>
</dbReference>
<dbReference type="PRINTS" id="PR01036">
    <property type="entry name" value="TCRTETB"/>
</dbReference>
<protein>
    <submittedName>
        <fullName evidence="8">MFS general substrate transporter</fullName>
    </submittedName>
</protein>
<evidence type="ECO:0000256" key="1">
    <source>
        <dbReference type="ARBA" id="ARBA00004141"/>
    </source>
</evidence>
<feature type="transmembrane region" description="Helical" evidence="6">
    <location>
        <begin position="388"/>
        <end position="408"/>
    </location>
</feature>
<proteinExistence type="predicted"/>
<dbReference type="PROSITE" id="PS00216">
    <property type="entry name" value="SUGAR_TRANSPORT_1"/>
    <property type="match status" value="1"/>
</dbReference>
<gene>
    <name evidence="8" type="ORF">OBBRIDRAFT_757512</name>
</gene>
<dbReference type="Proteomes" id="UP000250043">
    <property type="component" value="Unassembled WGS sequence"/>
</dbReference>
<feature type="transmembrane region" description="Helical" evidence="6">
    <location>
        <begin position="254"/>
        <end position="271"/>
    </location>
</feature>